<evidence type="ECO:0000259" key="4">
    <source>
        <dbReference type="Pfam" id="PF21557"/>
    </source>
</evidence>
<feature type="domain" description="Alpha-L-rhamnosidase six-hairpin glycosidase" evidence="2">
    <location>
        <begin position="271"/>
        <end position="610"/>
    </location>
</feature>
<dbReference type="InterPro" id="IPR035396">
    <property type="entry name" value="Bac_rhamnosid6H"/>
</dbReference>
<keyword evidence="6" id="KW-1185">Reference proteome</keyword>
<dbReference type="GO" id="GO:0005975">
    <property type="term" value="P:carbohydrate metabolic process"/>
    <property type="evidence" value="ECO:0007669"/>
    <property type="project" value="InterPro"/>
</dbReference>
<dbReference type="Pfam" id="PF05592">
    <property type="entry name" value="Bac_rhamnosid"/>
    <property type="match status" value="1"/>
</dbReference>
<comment type="caution">
    <text evidence="5">The sequence shown here is derived from an EMBL/GenBank/DDBJ whole genome shotgun (WGS) entry which is preliminary data.</text>
</comment>
<dbReference type="Gene3D" id="1.50.10.10">
    <property type="match status" value="1"/>
</dbReference>
<dbReference type="InterPro" id="IPR012341">
    <property type="entry name" value="6hp_glycosidase-like_sf"/>
</dbReference>
<evidence type="ECO:0000259" key="1">
    <source>
        <dbReference type="Pfam" id="PF05592"/>
    </source>
</evidence>
<feature type="domain" description="Alpha-L-rhamnosidase C-terminal" evidence="3">
    <location>
        <begin position="613"/>
        <end position="679"/>
    </location>
</feature>
<dbReference type="AlphaFoldDB" id="A0A9X4QUY1"/>
<name>A0A9X4QUY1_9BACL</name>
<dbReference type="Gene3D" id="2.60.420.10">
    <property type="entry name" value="Maltose phosphorylase, domain 3"/>
    <property type="match status" value="1"/>
</dbReference>
<dbReference type="Pfam" id="PF21557">
    <property type="entry name" value="RhaB_D2"/>
    <property type="match status" value="1"/>
</dbReference>
<dbReference type="Proteomes" id="UP001153404">
    <property type="component" value="Unassembled WGS sequence"/>
</dbReference>
<gene>
    <name evidence="5" type="ORF">OMP40_27955</name>
</gene>
<evidence type="ECO:0000259" key="3">
    <source>
        <dbReference type="Pfam" id="PF17390"/>
    </source>
</evidence>
<evidence type="ECO:0000313" key="5">
    <source>
        <dbReference type="EMBL" id="MDG0812726.1"/>
    </source>
</evidence>
<protein>
    <submittedName>
        <fullName evidence="5">Family 78 glycoside hydrolase catalytic domain</fullName>
    </submittedName>
</protein>
<dbReference type="GO" id="GO:0016787">
    <property type="term" value="F:hydrolase activity"/>
    <property type="evidence" value="ECO:0007669"/>
    <property type="project" value="UniProtKB-KW"/>
</dbReference>
<evidence type="ECO:0000313" key="6">
    <source>
        <dbReference type="Proteomes" id="UP001153404"/>
    </source>
</evidence>
<dbReference type="InterPro" id="IPR048653">
    <property type="entry name" value="RhaB_D2"/>
</dbReference>
<dbReference type="InterPro" id="IPR035398">
    <property type="entry name" value="Bac_rhamnosid_C"/>
</dbReference>
<dbReference type="Pfam" id="PF17389">
    <property type="entry name" value="Bac_rhamnosid6H"/>
    <property type="match status" value="1"/>
</dbReference>
<dbReference type="EMBL" id="JAPDIA010000008">
    <property type="protein sequence ID" value="MDG0812726.1"/>
    <property type="molecule type" value="Genomic_DNA"/>
</dbReference>
<sequence>MTAKLSKKKIFAGKSLRFFLDLNLEPGDHLFVMDVSGMEHGRGFHIGLDGDAPLDWASPLAAGTGADSAFVSIGPFHTVKFIDHEPGEELNLKGEEYLQVRRNMNSGTLAASMEWVAPIPVSLVAQDDVFASCIWKREARPVTVPATLQLLVAPNGAPAEIPRFKDADTEIVIDFGRELSGYIEFELTAEEGTVVDCYGFEYMRAGWRQDTHSLDNTLRYTCRAGRQSYSSLIRRGMRYLMLTIRHPSASVKPVRLFGISVIQSHYPVADIGRFRCSDALLNEVWKMSAYTTKLCMEDTFVDCPAYEQTFWVGDSRNEALIGYYTFGAEALVKRCLELVPGSSVQTPLYADQLPGGLSSVIPNWTFLWIIACQEYFEQTGDATFAARIWPHVRFTLRHYVLRIDALGLLNMRGWNFLDWAPIDQPDDGIVTHQNVFLRKAMLAASRLAMAAGCLAEAEEWTRRSSELRKAINRHLWTEENNAYADCIHADGRMSNTYSMQTQVSAYLCEMPDSDRAAAVEGSLMQPPVGFVPIGSPFMSFFYYEAMDKIGQHRWIVDDIRHHYGNMLEHDATTCWEMYPAQEAADAKPAAPTRSHCHAWSAAPAYFLGAIVLGVRRTAPGWKEAVIAPQPCGLSWASGAVPVFGGGRIDVSWRIDEAADRIHIRVSAPASLRYEIRYPAGYEGSCERIEVTDYATECME</sequence>
<feature type="domain" description="Alpha-L-rhamnosidase concanavalin-like" evidence="1">
    <location>
        <begin position="167"/>
        <end position="248"/>
    </location>
</feature>
<dbReference type="InterPro" id="IPR008902">
    <property type="entry name" value="Rhamnosid_concanavalin"/>
</dbReference>
<dbReference type="InterPro" id="IPR008928">
    <property type="entry name" value="6-hairpin_glycosidase_sf"/>
</dbReference>
<dbReference type="PANTHER" id="PTHR34987">
    <property type="entry name" value="C, PUTATIVE (AFU_ORTHOLOGUE AFUA_3G02880)-RELATED"/>
    <property type="match status" value="1"/>
</dbReference>
<dbReference type="SUPFAM" id="SSF48208">
    <property type="entry name" value="Six-hairpin glycosidases"/>
    <property type="match status" value="1"/>
</dbReference>
<accession>A0A9X4QUY1</accession>
<keyword evidence="5" id="KW-0378">Hydrolase</keyword>
<reference evidence="5" key="1">
    <citation type="submission" date="2022-10" db="EMBL/GenBank/DDBJ databases">
        <title>Comparative genomic analysis of Cohnella hashimotonis sp. nov., isolated from the International Space Station.</title>
        <authorList>
            <person name="Simpson A."/>
            <person name="Venkateswaran K."/>
        </authorList>
    </citation>
    <scope>NUCLEOTIDE SEQUENCE</scope>
    <source>
        <strain evidence="5">DSM 28161</strain>
    </source>
</reference>
<dbReference type="Pfam" id="PF17390">
    <property type="entry name" value="Bac_rhamnosid_C"/>
    <property type="match status" value="1"/>
</dbReference>
<feature type="domain" description="Alpha-L-rhamnosidase" evidence="4">
    <location>
        <begin position="11"/>
        <end position="120"/>
    </location>
</feature>
<evidence type="ECO:0000259" key="2">
    <source>
        <dbReference type="Pfam" id="PF17389"/>
    </source>
</evidence>
<proteinExistence type="predicted"/>
<dbReference type="Gene3D" id="2.60.120.260">
    <property type="entry name" value="Galactose-binding domain-like"/>
    <property type="match status" value="2"/>
</dbReference>
<organism evidence="5 6">
    <name type="scientific">Cohnella rhizosphaerae</name>
    <dbReference type="NCBI Taxonomy" id="1457232"/>
    <lineage>
        <taxon>Bacteria</taxon>
        <taxon>Bacillati</taxon>
        <taxon>Bacillota</taxon>
        <taxon>Bacilli</taxon>
        <taxon>Bacillales</taxon>
        <taxon>Paenibacillaceae</taxon>
        <taxon>Cohnella</taxon>
    </lineage>
</organism>
<dbReference type="PANTHER" id="PTHR34987:SF2">
    <property type="entry name" value="B, PUTATIVE (AFU_ORTHOLOGUE AFUA_7G05040)-RELATED"/>
    <property type="match status" value="1"/>
</dbReference>
<dbReference type="RefSeq" id="WP_277536190.1">
    <property type="nucleotide sequence ID" value="NZ_JAPDIA010000008.1"/>
</dbReference>